<feature type="compositionally biased region" description="Polar residues" evidence="6">
    <location>
        <begin position="1"/>
        <end position="17"/>
    </location>
</feature>
<evidence type="ECO:0000256" key="6">
    <source>
        <dbReference type="SAM" id="MobiDB-lite"/>
    </source>
</evidence>
<comment type="caution">
    <text evidence="8">The sequence shown here is derived from an EMBL/GenBank/DDBJ whole genome shotgun (WGS) entry which is preliminary data.</text>
</comment>
<dbReference type="InterPro" id="IPR051377">
    <property type="entry name" value="DNA_Pol-Epsilon_Subunit"/>
</dbReference>
<dbReference type="Proteomes" id="UP001345013">
    <property type="component" value="Unassembled WGS sequence"/>
</dbReference>
<feature type="compositionally biased region" description="Polar residues" evidence="6">
    <location>
        <begin position="25"/>
        <end position="39"/>
    </location>
</feature>
<feature type="compositionally biased region" description="Basic and acidic residues" evidence="6">
    <location>
        <begin position="40"/>
        <end position="52"/>
    </location>
</feature>
<gene>
    <name evidence="8" type="ORF">LTR24_006013</name>
</gene>
<evidence type="ECO:0000256" key="4">
    <source>
        <dbReference type="ARBA" id="ARBA00039775"/>
    </source>
</evidence>
<proteinExistence type="predicted"/>
<evidence type="ECO:0000313" key="9">
    <source>
        <dbReference type="Proteomes" id="UP001345013"/>
    </source>
</evidence>
<protein>
    <recommendedName>
        <fullName evidence="4">DNA polymerase epsilon subunit D</fullName>
    </recommendedName>
    <alternativeName>
        <fullName evidence="5">DNA polymerase II subunit D</fullName>
    </alternativeName>
</protein>
<dbReference type="Pfam" id="PF00808">
    <property type="entry name" value="CBFD_NFYB_HMF"/>
    <property type="match status" value="1"/>
</dbReference>
<comment type="subcellular location">
    <subcellularLocation>
        <location evidence="1">Nucleus</location>
    </subcellularLocation>
</comment>
<dbReference type="PANTHER" id="PTHR46172">
    <property type="entry name" value="DNA POLYMERASE EPSILON SUBUNIT 3"/>
    <property type="match status" value="1"/>
</dbReference>
<evidence type="ECO:0000256" key="1">
    <source>
        <dbReference type="ARBA" id="ARBA00004123"/>
    </source>
</evidence>
<sequence length="305" mass="33279">MPRKSTASAAPTDTNGDVSMVSEAPTPTVSSPNHIQDQPQPEKQEKLGKRKSEGDVVALDDLLLPKSIIQRISKGVLPANTSISKDAVLALTKSATVFISHLAGEANDLTDRKTIQSQDVIKALKEIEMENVMGLGVLGKDGRKGGRVEREVEKWEGDVRGKRRGYREKVKARESGTGVGDTTVGTIDTQGEEEDREHENKRVRIDEDEARDGSAGPITDGTNRLKLNVGRRKSDERENEDVEEAADVVEEDESEQEEENEDAEEQDETQEAEESIDMGADSKQKIGTLAPNGRVEMGGSDDESD</sequence>
<feature type="domain" description="Transcription factor CBF/NF-Y/archaeal histone" evidence="7">
    <location>
        <begin position="64"/>
        <end position="124"/>
    </location>
</feature>
<feature type="compositionally biased region" description="Low complexity" evidence="6">
    <location>
        <begin position="180"/>
        <end position="189"/>
    </location>
</feature>
<dbReference type="EMBL" id="JAVRRG010000073">
    <property type="protein sequence ID" value="KAK5089645.1"/>
    <property type="molecule type" value="Genomic_DNA"/>
</dbReference>
<dbReference type="PANTHER" id="PTHR46172:SF1">
    <property type="entry name" value="DNA POLYMERASE EPSILON SUBUNIT 3"/>
    <property type="match status" value="1"/>
</dbReference>
<keyword evidence="9" id="KW-1185">Reference proteome</keyword>
<dbReference type="InterPro" id="IPR003958">
    <property type="entry name" value="CBFA_NFYB_domain"/>
</dbReference>
<evidence type="ECO:0000256" key="5">
    <source>
        <dbReference type="ARBA" id="ARBA00042096"/>
    </source>
</evidence>
<keyword evidence="3" id="KW-0539">Nucleus</keyword>
<evidence type="ECO:0000313" key="8">
    <source>
        <dbReference type="EMBL" id="KAK5089645.1"/>
    </source>
</evidence>
<evidence type="ECO:0000256" key="2">
    <source>
        <dbReference type="ARBA" id="ARBA00022705"/>
    </source>
</evidence>
<keyword evidence="2" id="KW-0235">DNA replication</keyword>
<name>A0ABR0K7N7_9EURO</name>
<organism evidence="8 9">
    <name type="scientific">Lithohypha guttulata</name>
    <dbReference type="NCBI Taxonomy" id="1690604"/>
    <lineage>
        <taxon>Eukaryota</taxon>
        <taxon>Fungi</taxon>
        <taxon>Dikarya</taxon>
        <taxon>Ascomycota</taxon>
        <taxon>Pezizomycotina</taxon>
        <taxon>Eurotiomycetes</taxon>
        <taxon>Chaetothyriomycetidae</taxon>
        <taxon>Chaetothyriales</taxon>
        <taxon>Trichomeriaceae</taxon>
        <taxon>Lithohypha</taxon>
    </lineage>
</organism>
<feature type="region of interest" description="Disordered" evidence="6">
    <location>
        <begin position="166"/>
        <end position="305"/>
    </location>
</feature>
<dbReference type="Gene3D" id="1.10.20.10">
    <property type="entry name" value="Histone, subunit A"/>
    <property type="match status" value="1"/>
</dbReference>
<dbReference type="CDD" id="cd22928">
    <property type="entry name" value="HFD_POLE3_DPB4"/>
    <property type="match status" value="1"/>
</dbReference>
<evidence type="ECO:0000259" key="7">
    <source>
        <dbReference type="Pfam" id="PF00808"/>
    </source>
</evidence>
<accession>A0ABR0K7N7</accession>
<dbReference type="InterPro" id="IPR009072">
    <property type="entry name" value="Histone-fold"/>
</dbReference>
<feature type="compositionally biased region" description="Acidic residues" evidence="6">
    <location>
        <begin position="237"/>
        <end position="276"/>
    </location>
</feature>
<feature type="region of interest" description="Disordered" evidence="6">
    <location>
        <begin position="1"/>
        <end position="52"/>
    </location>
</feature>
<reference evidence="8 9" key="1">
    <citation type="submission" date="2023-08" db="EMBL/GenBank/DDBJ databases">
        <title>Black Yeasts Isolated from many extreme environments.</title>
        <authorList>
            <person name="Coleine C."/>
            <person name="Stajich J.E."/>
            <person name="Selbmann L."/>
        </authorList>
    </citation>
    <scope>NUCLEOTIDE SEQUENCE [LARGE SCALE GENOMIC DNA]</scope>
    <source>
        <strain evidence="8 9">CCFEE 5885</strain>
    </source>
</reference>
<evidence type="ECO:0000256" key="3">
    <source>
        <dbReference type="ARBA" id="ARBA00023242"/>
    </source>
</evidence>
<dbReference type="SUPFAM" id="SSF47113">
    <property type="entry name" value="Histone-fold"/>
    <property type="match status" value="1"/>
</dbReference>